<sequence length="210" mass="24746">MYRKENVDFPALIWEDLQYQIDNHQPKVRRRDIIPYLRFTKIIINYFLFKHNSIYKRHGSKYNTFEDDGVLGRLKFISKGEEHQVYGKPIPDILVTDDIQNSKAYKTFIALSTGLIPPKKGRGKRAKGMMTSNNVYFKASFIPSKRRALWRLNEDILNITVLKTNTPYPSRKIRRIGACTHQRPQRNKDQYAVSRGLNMPYSRYGINIIF</sequence>
<reference evidence="1" key="2">
    <citation type="submission" date="2022-01" db="EMBL/GenBank/DDBJ databases">
        <authorList>
            <person name="Yamashiro T."/>
            <person name="Shiraishi A."/>
            <person name="Satake H."/>
            <person name="Nakayama K."/>
        </authorList>
    </citation>
    <scope>NUCLEOTIDE SEQUENCE</scope>
</reference>
<dbReference type="EMBL" id="BQNB010011983">
    <property type="protein sequence ID" value="GJS97685.1"/>
    <property type="molecule type" value="Genomic_DNA"/>
</dbReference>
<reference evidence="1" key="1">
    <citation type="journal article" date="2022" name="Int. J. Mol. Sci.">
        <title>Draft Genome of Tanacetum Coccineum: Genomic Comparison of Closely Related Tanacetum-Family Plants.</title>
        <authorList>
            <person name="Yamashiro T."/>
            <person name="Shiraishi A."/>
            <person name="Nakayama K."/>
            <person name="Satake H."/>
        </authorList>
    </citation>
    <scope>NUCLEOTIDE SEQUENCE</scope>
</reference>
<name>A0ABQ5A5T4_9ASTR</name>
<evidence type="ECO:0000313" key="1">
    <source>
        <dbReference type="EMBL" id="GJS97685.1"/>
    </source>
</evidence>
<proteinExistence type="predicted"/>
<evidence type="ECO:0000313" key="2">
    <source>
        <dbReference type="Proteomes" id="UP001151760"/>
    </source>
</evidence>
<organism evidence="1 2">
    <name type="scientific">Tanacetum coccineum</name>
    <dbReference type="NCBI Taxonomy" id="301880"/>
    <lineage>
        <taxon>Eukaryota</taxon>
        <taxon>Viridiplantae</taxon>
        <taxon>Streptophyta</taxon>
        <taxon>Embryophyta</taxon>
        <taxon>Tracheophyta</taxon>
        <taxon>Spermatophyta</taxon>
        <taxon>Magnoliopsida</taxon>
        <taxon>eudicotyledons</taxon>
        <taxon>Gunneridae</taxon>
        <taxon>Pentapetalae</taxon>
        <taxon>asterids</taxon>
        <taxon>campanulids</taxon>
        <taxon>Asterales</taxon>
        <taxon>Asteraceae</taxon>
        <taxon>Asteroideae</taxon>
        <taxon>Anthemideae</taxon>
        <taxon>Anthemidinae</taxon>
        <taxon>Tanacetum</taxon>
    </lineage>
</organism>
<accession>A0ABQ5A5T4</accession>
<protein>
    <submittedName>
        <fullName evidence="1">Uncharacterized protein</fullName>
    </submittedName>
</protein>
<keyword evidence="2" id="KW-1185">Reference proteome</keyword>
<gene>
    <name evidence="1" type="ORF">Tco_0804653</name>
</gene>
<comment type="caution">
    <text evidence="1">The sequence shown here is derived from an EMBL/GenBank/DDBJ whole genome shotgun (WGS) entry which is preliminary data.</text>
</comment>
<dbReference type="Proteomes" id="UP001151760">
    <property type="component" value="Unassembled WGS sequence"/>
</dbReference>